<dbReference type="GO" id="GO:0016114">
    <property type="term" value="P:terpenoid biosynthetic process"/>
    <property type="evidence" value="ECO:0007669"/>
    <property type="project" value="InterPro"/>
</dbReference>
<keyword evidence="6 8" id="KW-0414">Isoprene biosynthesis</keyword>
<evidence type="ECO:0000259" key="9">
    <source>
        <dbReference type="Pfam" id="PF02542"/>
    </source>
</evidence>
<comment type="cofactor">
    <cofactor evidence="2">
        <name>a divalent metal cation</name>
        <dbReference type="ChEBI" id="CHEBI:60240"/>
    </cofactor>
</comment>
<dbReference type="SUPFAM" id="SSF69765">
    <property type="entry name" value="IpsF-like"/>
    <property type="match status" value="1"/>
</dbReference>
<comment type="pathway">
    <text evidence="3">Isoprenoid biosynthesis; isopentenyl diphosphate biosynthesis via DXP pathway; isopentenyl diphosphate from 1-deoxy-D-xylulose 5-phosphate: step 4/6.</text>
</comment>
<dbReference type="GO" id="GO:0019288">
    <property type="term" value="P:isopentenyl diphosphate biosynthetic process, methylerythritol 4-phosphate pathway"/>
    <property type="evidence" value="ECO:0007669"/>
    <property type="project" value="UniProtKB-UniPathway"/>
</dbReference>
<dbReference type="PANTHER" id="PTHR43181">
    <property type="entry name" value="2-C-METHYL-D-ERYTHRITOL 2,4-CYCLODIPHOSPHATE SYNTHASE, CHLOROPLASTIC"/>
    <property type="match status" value="1"/>
</dbReference>
<comment type="similarity">
    <text evidence="8">Belongs to the IspF family.</text>
</comment>
<dbReference type="Gene3D" id="3.30.1330.50">
    <property type="entry name" value="2-C-methyl-D-erythritol 2,4-cyclodiphosphate synthase"/>
    <property type="match status" value="1"/>
</dbReference>
<comment type="caution">
    <text evidence="10">The sequence shown here is derived from an EMBL/GenBank/DDBJ whole genome shotgun (WGS) entry which is preliminary data.</text>
</comment>
<gene>
    <name evidence="10" type="ORF">COB11_05030</name>
</gene>
<dbReference type="InterPro" id="IPR036571">
    <property type="entry name" value="MECDP_synthase_sf"/>
</dbReference>
<dbReference type="Proteomes" id="UP000217838">
    <property type="component" value="Unassembled WGS sequence"/>
</dbReference>
<reference evidence="11" key="1">
    <citation type="submission" date="2017-08" db="EMBL/GenBank/DDBJ databases">
        <title>A dynamic microbial community with high functional redundancy inhabits the cold, oxic subseafloor aquifer.</title>
        <authorList>
            <person name="Tully B.J."/>
            <person name="Wheat C.G."/>
            <person name="Glazer B.T."/>
            <person name="Huber J.A."/>
        </authorList>
    </citation>
    <scope>NUCLEOTIDE SEQUENCE [LARGE SCALE GENOMIC DNA]</scope>
</reference>
<organism evidence="10 11">
    <name type="scientific">Aerophobetes bacterium</name>
    <dbReference type="NCBI Taxonomy" id="2030807"/>
    <lineage>
        <taxon>Bacteria</taxon>
        <taxon>Candidatus Aerophobota</taxon>
    </lineage>
</organism>
<evidence type="ECO:0000256" key="1">
    <source>
        <dbReference type="ARBA" id="ARBA00000200"/>
    </source>
</evidence>
<protein>
    <recommendedName>
        <fullName evidence="4 8">2-C-methyl-D-erythritol 2,4-cyclodiphosphate synthase</fullName>
        <ecNumber evidence="4 8">4.6.1.12</ecNumber>
    </recommendedName>
</protein>
<dbReference type="EMBL" id="NVUU01000057">
    <property type="protein sequence ID" value="PCI93611.1"/>
    <property type="molecule type" value="Genomic_DNA"/>
</dbReference>
<dbReference type="InterPro" id="IPR003526">
    <property type="entry name" value="MECDP_synthase"/>
</dbReference>
<evidence type="ECO:0000313" key="11">
    <source>
        <dbReference type="Proteomes" id="UP000217838"/>
    </source>
</evidence>
<dbReference type="AlphaFoldDB" id="A0A2A4YFZ4"/>
<dbReference type="InterPro" id="IPR020555">
    <property type="entry name" value="MECDP_synthase_CS"/>
</dbReference>
<evidence type="ECO:0000256" key="3">
    <source>
        <dbReference type="ARBA" id="ARBA00004709"/>
    </source>
</evidence>
<dbReference type="CDD" id="cd00554">
    <property type="entry name" value="MECDP_synthase"/>
    <property type="match status" value="1"/>
</dbReference>
<dbReference type="EC" id="4.6.1.12" evidence="4 8"/>
<keyword evidence="7 8" id="KW-0456">Lyase</keyword>
<accession>A0A2A4YFZ4</accession>
<evidence type="ECO:0000256" key="2">
    <source>
        <dbReference type="ARBA" id="ARBA00001968"/>
    </source>
</evidence>
<name>A0A2A4YFZ4_UNCAE</name>
<dbReference type="PANTHER" id="PTHR43181:SF1">
    <property type="entry name" value="2-C-METHYL-D-ERYTHRITOL 2,4-CYCLODIPHOSPHATE SYNTHASE, CHLOROPLASTIC"/>
    <property type="match status" value="1"/>
</dbReference>
<feature type="domain" description="2-C-methyl-D-erythritol 2,4-cyclodiphosphate synthase" evidence="9">
    <location>
        <begin position="5"/>
        <end position="158"/>
    </location>
</feature>
<dbReference type="Pfam" id="PF02542">
    <property type="entry name" value="YgbB"/>
    <property type="match status" value="1"/>
</dbReference>
<keyword evidence="5" id="KW-0479">Metal-binding</keyword>
<comment type="catalytic activity">
    <reaction evidence="1 8">
        <text>4-CDP-2-C-methyl-D-erythritol 2-phosphate = 2-C-methyl-D-erythritol 2,4-cyclic diphosphate + CMP</text>
        <dbReference type="Rhea" id="RHEA:23864"/>
        <dbReference type="ChEBI" id="CHEBI:57919"/>
        <dbReference type="ChEBI" id="CHEBI:58483"/>
        <dbReference type="ChEBI" id="CHEBI:60377"/>
        <dbReference type="EC" id="4.6.1.12"/>
    </reaction>
</comment>
<dbReference type="NCBIfam" id="TIGR00151">
    <property type="entry name" value="ispF"/>
    <property type="match status" value="1"/>
</dbReference>
<evidence type="ECO:0000256" key="7">
    <source>
        <dbReference type="ARBA" id="ARBA00023239"/>
    </source>
</evidence>
<evidence type="ECO:0000256" key="6">
    <source>
        <dbReference type="ARBA" id="ARBA00023229"/>
    </source>
</evidence>
<proteinExistence type="inferred from homology"/>
<evidence type="ECO:0000256" key="4">
    <source>
        <dbReference type="ARBA" id="ARBA00012579"/>
    </source>
</evidence>
<evidence type="ECO:0000256" key="5">
    <source>
        <dbReference type="ARBA" id="ARBA00022723"/>
    </source>
</evidence>
<sequence>MRRYKTGIGQDSHRFLEKKTDKKCTIAALTFDDAPGLSADSDGDVVLHAICNAITSVSHVPILGKVAIELCRDKGITNSTVYLEKALETLGSHKIEHVALTIEAKRPKLQKRSDEMRKRIASLMGLEIDQVGMTFTSGDELSDFGRGEGLMCFCVVTVYQEDQ</sequence>
<evidence type="ECO:0000256" key="8">
    <source>
        <dbReference type="RuleBase" id="RU004395"/>
    </source>
</evidence>
<dbReference type="GO" id="GO:0008685">
    <property type="term" value="F:2-C-methyl-D-erythritol 2,4-cyclodiphosphate synthase activity"/>
    <property type="evidence" value="ECO:0007669"/>
    <property type="project" value="UniProtKB-EC"/>
</dbReference>
<dbReference type="PROSITE" id="PS01350">
    <property type="entry name" value="ISPF"/>
    <property type="match status" value="1"/>
</dbReference>
<dbReference type="UniPathway" id="UPA00056">
    <property type="reaction ID" value="UER00095"/>
</dbReference>
<evidence type="ECO:0000313" key="10">
    <source>
        <dbReference type="EMBL" id="PCI93611.1"/>
    </source>
</evidence>
<dbReference type="GO" id="GO:0046872">
    <property type="term" value="F:metal ion binding"/>
    <property type="evidence" value="ECO:0007669"/>
    <property type="project" value="UniProtKB-KW"/>
</dbReference>